<gene>
    <name evidence="2" type="ORF">BQ4739_LOCUS4635</name>
</gene>
<evidence type="ECO:0000313" key="3">
    <source>
        <dbReference type="Proteomes" id="UP000256970"/>
    </source>
</evidence>
<dbReference type="Proteomes" id="UP000256970">
    <property type="component" value="Unassembled WGS sequence"/>
</dbReference>
<dbReference type="AlphaFoldDB" id="A0A383VGQ6"/>
<feature type="compositionally biased region" description="Low complexity" evidence="1">
    <location>
        <begin position="122"/>
        <end position="142"/>
    </location>
</feature>
<proteinExistence type="predicted"/>
<keyword evidence="3" id="KW-1185">Reference proteome</keyword>
<sequence length="142" mass="16075">MAWGQGNKQPEPDADAAGKSRFAAPPTCPRCELTKSQMNRTIQNYQKAYRKKVEGLKQELTTVRADNTHLRAQVRRLRRKRLLHAPSLAVGAAVCFFATKLVQRLRQRQQQQQQGGEEKAAEQQQQQQQQPEVVEQQGNGVA</sequence>
<protein>
    <submittedName>
        <fullName evidence="2">Uncharacterized protein</fullName>
    </submittedName>
</protein>
<evidence type="ECO:0000313" key="2">
    <source>
        <dbReference type="EMBL" id="SZX64110.1"/>
    </source>
</evidence>
<accession>A0A383VGQ6</accession>
<reference evidence="2 3" key="1">
    <citation type="submission" date="2016-10" db="EMBL/GenBank/DDBJ databases">
        <authorList>
            <person name="Cai Z."/>
        </authorList>
    </citation>
    <scope>NUCLEOTIDE SEQUENCE [LARGE SCALE GENOMIC DNA]</scope>
</reference>
<feature type="region of interest" description="Disordered" evidence="1">
    <location>
        <begin position="1"/>
        <end position="25"/>
    </location>
</feature>
<organism evidence="2 3">
    <name type="scientific">Tetradesmus obliquus</name>
    <name type="common">Green alga</name>
    <name type="synonym">Acutodesmus obliquus</name>
    <dbReference type="NCBI Taxonomy" id="3088"/>
    <lineage>
        <taxon>Eukaryota</taxon>
        <taxon>Viridiplantae</taxon>
        <taxon>Chlorophyta</taxon>
        <taxon>core chlorophytes</taxon>
        <taxon>Chlorophyceae</taxon>
        <taxon>CS clade</taxon>
        <taxon>Sphaeropleales</taxon>
        <taxon>Scenedesmaceae</taxon>
        <taxon>Tetradesmus</taxon>
    </lineage>
</organism>
<evidence type="ECO:0000256" key="1">
    <source>
        <dbReference type="SAM" id="MobiDB-lite"/>
    </source>
</evidence>
<dbReference type="EMBL" id="FNXT01000370">
    <property type="protein sequence ID" value="SZX64110.1"/>
    <property type="molecule type" value="Genomic_DNA"/>
</dbReference>
<name>A0A383VGQ6_TETOB</name>
<feature type="compositionally biased region" description="Low complexity" evidence="1">
    <location>
        <begin position="106"/>
        <end position="115"/>
    </location>
</feature>
<feature type="region of interest" description="Disordered" evidence="1">
    <location>
        <begin position="106"/>
        <end position="142"/>
    </location>
</feature>